<sequence>MSISLYDLVKEAQENIQAMQKLIDLFEPKLKKTLFLTRYEEREDLSQELKYTLIRYILRYNPDSVPGFWELKKSIENQMNELHNS</sequence>
<proteinExistence type="predicted"/>
<accession>A0ACC6M6F5</accession>
<comment type="caution">
    <text evidence="1">The sequence shown here is derived from an EMBL/GenBank/DDBJ whole genome shotgun (WGS) entry which is preliminary data.</text>
</comment>
<keyword evidence="2" id="KW-1185">Reference proteome</keyword>
<protein>
    <submittedName>
        <fullName evidence="1">Helix-turn-helix domain-containing protein</fullName>
    </submittedName>
</protein>
<evidence type="ECO:0000313" key="1">
    <source>
        <dbReference type="EMBL" id="MDX8046529.1"/>
    </source>
</evidence>
<evidence type="ECO:0000313" key="2">
    <source>
        <dbReference type="Proteomes" id="UP001277972"/>
    </source>
</evidence>
<dbReference type="EMBL" id="JAWZSR010000005">
    <property type="protein sequence ID" value="MDX8046529.1"/>
    <property type="molecule type" value="Genomic_DNA"/>
</dbReference>
<reference evidence="1" key="1">
    <citation type="submission" date="2023-11" db="EMBL/GenBank/DDBJ databases">
        <title>Gracilibacillus pellucida a moderately halophilic bacterium isolated from saline soil in Xinjiang province.</title>
        <authorList>
            <person name="Zhang Z."/>
            <person name="Tan F."/>
            <person name="Wang Y."/>
            <person name="Xia M."/>
        </authorList>
    </citation>
    <scope>NUCLEOTIDE SEQUENCE</scope>
    <source>
        <strain evidence="1">S3-1-1</strain>
    </source>
</reference>
<dbReference type="Proteomes" id="UP001277972">
    <property type="component" value="Unassembled WGS sequence"/>
</dbReference>
<organism evidence="1 2">
    <name type="scientific">Gracilibacillus pellucidus</name>
    <dbReference type="NCBI Taxonomy" id="3095368"/>
    <lineage>
        <taxon>Bacteria</taxon>
        <taxon>Bacillati</taxon>
        <taxon>Bacillota</taxon>
        <taxon>Bacilli</taxon>
        <taxon>Bacillales</taxon>
        <taxon>Bacillaceae</taxon>
        <taxon>Gracilibacillus</taxon>
    </lineage>
</organism>
<gene>
    <name evidence="1" type="ORF">SH601_11095</name>
</gene>
<name>A0ACC6M6F5_9BACI</name>